<protein>
    <submittedName>
        <fullName evidence="2">Uncharacterized protein</fullName>
    </submittedName>
</protein>
<evidence type="ECO:0000256" key="1">
    <source>
        <dbReference type="SAM" id="Phobius"/>
    </source>
</evidence>
<dbReference type="EMBL" id="LVVY01000072">
    <property type="protein sequence ID" value="OAM78206.1"/>
    <property type="molecule type" value="Genomic_DNA"/>
</dbReference>
<name>A0A178I1N7_9HYPH</name>
<dbReference type="AlphaFoldDB" id="A0A178I1N7"/>
<feature type="transmembrane region" description="Helical" evidence="1">
    <location>
        <begin position="53"/>
        <end position="72"/>
    </location>
</feature>
<keyword evidence="1" id="KW-1133">Transmembrane helix</keyword>
<gene>
    <name evidence="2" type="ORF">A3840_06795</name>
</gene>
<reference evidence="2 3" key="1">
    <citation type="submission" date="2016-03" db="EMBL/GenBank/DDBJ databases">
        <title>Genome sequencing of Devosia sp. S37.</title>
        <authorList>
            <person name="Mohd Nor M."/>
        </authorList>
    </citation>
    <scope>NUCLEOTIDE SEQUENCE [LARGE SCALE GENOMIC DNA]</scope>
    <source>
        <strain evidence="2 3">S37</strain>
    </source>
</reference>
<keyword evidence="1" id="KW-0472">Membrane</keyword>
<dbReference type="STRING" id="1770058.A3840_06795"/>
<accession>A0A178I1N7</accession>
<keyword evidence="1" id="KW-0812">Transmembrane</keyword>
<sequence length="79" mass="8640">MGAMTSRQPTGTSVLINKPTIIDGEWHEVPTIVRIQSGRVVAERLPIREQVKFAAQCLALFVAAGPALFMAADWLRYGS</sequence>
<organism evidence="2 3">
    <name type="scientific">Devosia elaeis</name>
    <dbReference type="NCBI Taxonomy" id="1770058"/>
    <lineage>
        <taxon>Bacteria</taxon>
        <taxon>Pseudomonadati</taxon>
        <taxon>Pseudomonadota</taxon>
        <taxon>Alphaproteobacteria</taxon>
        <taxon>Hyphomicrobiales</taxon>
        <taxon>Devosiaceae</taxon>
        <taxon>Devosia</taxon>
    </lineage>
</organism>
<proteinExistence type="predicted"/>
<evidence type="ECO:0000313" key="2">
    <source>
        <dbReference type="EMBL" id="OAM78206.1"/>
    </source>
</evidence>
<keyword evidence="3" id="KW-1185">Reference proteome</keyword>
<comment type="caution">
    <text evidence="2">The sequence shown here is derived from an EMBL/GenBank/DDBJ whole genome shotgun (WGS) entry which is preliminary data.</text>
</comment>
<dbReference type="Proteomes" id="UP000078389">
    <property type="component" value="Unassembled WGS sequence"/>
</dbReference>
<evidence type="ECO:0000313" key="3">
    <source>
        <dbReference type="Proteomes" id="UP000078389"/>
    </source>
</evidence>